<evidence type="ECO:0000313" key="1">
    <source>
        <dbReference type="EMBL" id="KAH0862678.1"/>
    </source>
</evidence>
<name>A0ABQ7Y5T4_BRANA</name>
<organism evidence="1 2">
    <name type="scientific">Brassica napus</name>
    <name type="common">Rape</name>
    <dbReference type="NCBI Taxonomy" id="3708"/>
    <lineage>
        <taxon>Eukaryota</taxon>
        <taxon>Viridiplantae</taxon>
        <taxon>Streptophyta</taxon>
        <taxon>Embryophyta</taxon>
        <taxon>Tracheophyta</taxon>
        <taxon>Spermatophyta</taxon>
        <taxon>Magnoliopsida</taxon>
        <taxon>eudicotyledons</taxon>
        <taxon>Gunneridae</taxon>
        <taxon>Pentapetalae</taxon>
        <taxon>rosids</taxon>
        <taxon>malvids</taxon>
        <taxon>Brassicales</taxon>
        <taxon>Brassicaceae</taxon>
        <taxon>Brassiceae</taxon>
        <taxon>Brassica</taxon>
    </lineage>
</organism>
<gene>
    <name evidence="1" type="ORF">HID58_079889</name>
</gene>
<accession>A0ABQ7Y5T4</accession>
<reference evidence="1 2" key="1">
    <citation type="submission" date="2021-05" db="EMBL/GenBank/DDBJ databases">
        <title>Genome Assembly of Synthetic Allotetraploid Brassica napus Reveals Homoeologous Exchanges between Subgenomes.</title>
        <authorList>
            <person name="Davis J.T."/>
        </authorList>
    </citation>
    <scope>NUCLEOTIDE SEQUENCE [LARGE SCALE GENOMIC DNA]</scope>
    <source>
        <strain evidence="2">cv. Da-Ae</strain>
        <tissue evidence="1">Seedling</tissue>
    </source>
</reference>
<dbReference type="EMBL" id="JAGKQM010000018">
    <property type="protein sequence ID" value="KAH0862678.1"/>
    <property type="molecule type" value="Genomic_DNA"/>
</dbReference>
<dbReference type="Proteomes" id="UP000824890">
    <property type="component" value="Unassembled WGS sequence"/>
</dbReference>
<keyword evidence="2" id="KW-1185">Reference proteome</keyword>
<sequence>MVIPRCFRWVTFLVSSDALRHSRVWGSALCLSIYAVYDEYHKAKTWKRHPYSPHLPRTDFTISPTDDRPQLHEEALLLRGQIQDMMIKKELIIQRTRASAQWELMKEWLEKNGDP</sequence>
<evidence type="ECO:0000313" key="2">
    <source>
        <dbReference type="Proteomes" id="UP000824890"/>
    </source>
</evidence>
<comment type="caution">
    <text evidence="1">The sequence shown here is derived from an EMBL/GenBank/DDBJ whole genome shotgun (WGS) entry which is preliminary data.</text>
</comment>
<protein>
    <submittedName>
        <fullName evidence="1">Uncharacterized protein</fullName>
    </submittedName>
</protein>
<proteinExistence type="predicted"/>